<proteinExistence type="predicted"/>
<feature type="compositionally biased region" description="Polar residues" evidence="1">
    <location>
        <begin position="29"/>
        <end position="39"/>
    </location>
</feature>
<accession>A0A0U3DWF9</accession>
<dbReference type="PANTHER" id="PTHR33525">
    <property type="match status" value="1"/>
</dbReference>
<dbReference type="Pfam" id="PF08668">
    <property type="entry name" value="HDOD"/>
    <property type="match status" value="1"/>
</dbReference>
<dbReference type="STRING" id="76731.RD2015_595"/>
<dbReference type="Gene3D" id="1.10.3210.10">
    <property type="entry name" value="Hypothetical protein af1432"/>
    <property type="match status" value="1"/>
</dbReference>
<dbReference type="EMBL" id="CP013729">
    <property type="protein sequence ID" value="ALV05093.1"/>
    <property type="molecule type" value="Genomic_DNA"/>
</dbReference>
<dbReference type="OrthoDB" id="8770724at2"/>
<keyword evidence="3" id="KW-1185">Reference proteome</keyword>
<reference evidence="2 3" key="1">
    <citation type="submission" date="2015-12" db="EMBL/GenBank/DDBJ databases">
        <title>Complete genome of Roseateles depolymerans KCTC 42856.</title>
        <authorList>
            <person name="Kim K.M."/>
        </authorList>
    </citation>
    <scope>NUCLEOTIDE SEQUENCE [LARGE SCALE GENOMIC DNA]</scope>
    <source>
        <strain evidence="2 3">KCTC 42856</strain>
    </source>
</reference>
<protein>
    <submittedName>
        <fullName evidence="2">Putative signal transduction protein</fullName>
    </submittedName>
</protein>
<evidence type="ECO:0000313" key="3">
    <source>
        <dbReference type="Proteomes" id="UP000060699"/>
    </source>
</evidence>
<organism evidence="2 3">
    <name type="scientific">Roseateles depolymerans</name>
    <dbReference type="NCBI Taxonomy" id="76731"/>
    <lineage>
        <taxon>Bacteria</taxon>
        <taxon>Pseudomonadati</taxon>
        <taxon>Pseudomonadota</taxon>
        <taxon>Betaproteobacteria</taxon>
        <taxon>Burkholderiales</taxon>
        <taxon>Sphaerotilaceae</taxon>
        <taxon>Roseateles</taxon>
    </lineage>
</organism>
<dbReference type="InterPro" id="IPR013976">
    <property type="entry name" value="HDOD"/>
</dbReference>
<sequence>MALLNSLRKLLSSSGERPAAPGTDAGLSSRVSGPGSQPGVSIPPGSPASPSALPAASGLPTTVAAVALVTASAPAELSGAPLQASPEWLQFSARLFGFQRLRDVPPHPQEAPLLQRLQARSGPDWADLLPRLPAVLPQLMRLMRRENLSSRELVDLLSRDPSLVGELMRMANSALYRPEREITDLASAVMVIGHEGLNQVVLRVTLRPIFNQDRQGRFSRQAGTLLWDLGERCALAAMRLAPPGDERFAAYLAGLGAQVGMMALLRVLDGLPVAQRPALDREGLHRQLLPMSCDWSARIVTHWGFPGRVAEALSQRAGQGAEVALLSETVREAHAVALRHLMQPGLTVSQLGDWSPSRQRAYAALEERFNASGDAPATMPAG</sequence>
<dbReference type="Proteomes" id="UP000060699">
    <property type="component" value="Chromosome"/>
</dbReference>
<evidence type="ECO:0000313" key="2">
    <source>
        <dbReference type="EMBL" id="ALV05093.1"/>
    </source>
</evidence>
<dbReference type="PANTHER" id="PTHR33525:SF6">
    <property type="entry name" value="HDOD DOMAIN-CONTAINING PROTEIN"/>
    <property type="match status" value="1"/>
</dbReference>
<dbReference type="RefSeq" id="WP_058933632.1">
    <property type="nucleotide sequence ID" value="NZ_CP013729.1"/>
</dbReference>
<name>A0A0U3DWF9_9BURK</name>
<dbReference type="InterPro" id="IPR052340">
    <property type="entry name" value="RNase_Y/CdgJ"/>
</dbReference>
<feature type="region of interest" description="Disordered" evidence="1">
    <location>
        <begin position="12"/>
        <end position="55"/>
    </location>
</feature>
<dbReference type="KEGG" id="rdp:RD2015_595"/>
<evidence type="ECO:0000256" key="1">
    <source>
        <dbReference type="SAM" id="MobiDB-lite"/>
    </source>
</evidence>
<dbReference type="PROSITE" id="PS51833">
    <property type="entry name" value="HDOD"/>
    <property type="match status" value="1"/>
</dbReference>
<dbReference type="AlphaFoldDB" id="A0A0U3DWF9"/>
<dbReference type="SUPFAM" id="SSF109604">
    <property type="entry name" value="HD-domain/PDEase-like"/>
    <property type="match status" value="1"/>
</dbReference>
<gene>
    <name evidence="2" type="ORF">RD2015_595</name>
</gene>